<dbReference type="InterPro" id="IPR003100">
    <property type="entry name" value="PAZ_dom"/>
</dbReference>
<feature type="domain" description="Piwi" evidence="4">
    <location>
        <begin position="620"/>
        <end position="918"/>
    </location>
</feature>
<accession>A0A1D1VAH6</accession>
<sequence length="932" mass="105638">MADREDGGSQERGGGDQRQFRSGRSVGGRTVRRPRFSPSSSDDKPKQSPSPEQGDRNARDIRARVSRTVSRESPDSQSSEEERAAFDRARRDAYVEAERSSLAAPRESRLTAEIARNIEGMARMQLTPREREEDLMTRPAKYNAVKTGSEGQKIVLLCNYVRLLGDLSDTVVQYDAQFNPDEPIRRNRIDFVSRLMMDENKIPITAFVYNGQAIVFMSVQAAGQIQLKASHTFQREGEVRGITVTLTKARVIGGDRLEEIYTFLNNRKNKWLDQYLGLSQLGRAHYDATKAIKVSDGGTTVYLYPGFETSIAPYDGGCLLNIDNRFKVIRATTMLQIVNDGFGMANRQNLKGMEATSFVEEQVVGSIVIAQYADKKRTYRINAVEWNQTVDSFRMEIRDGNVSLREYYKKRYDITIRDGKQPLLMAEETGAARFKMKDQNRVCYLVPELVNPTGLTDDMRGNFHFMKAVSDHTLQKSQLRLDKIYDFMENLLGNPKVEAEMRAWNLQFENNLLTTPARALRPVGMIQGGKKFSYTTDRADWTTDIRSGKFHYPFVNAVGILYLFPRMLNRMAEQFWVEMQQVGRPMGWNPPNPEVVPYNSDRDIVRLLRQKMAQFNSTELVIVILPNKLKNRYDEVKHLLCVEMPVLSQVIVKRTIEKPGAMKTVATKVALQMGAKLGGAPWGLDLSRFNLRGSIMFIGVDTYHDSGRIAGRSVVAMVATMNNELTTFQCKVFFQAARQEIGSELGANVGLLLDEYAKKHGGRFPDNVIFYRDGVGNGQLPMVFANEIMAVKSEIRRRCGDGTRLAYIVVTKRHNTRFIVEPRGKDTENPLPGTVVDTGCTKPNRMDFFIVSQSVRQGTVSPAYYNILLDETLLTLDQIQALTYALCCMYFNWSGPVKVPANCQNAHKLAFVVGQSIHETPHRDLEQFLYYL</sequence>
<feature type="compositionally biased region" description="Basic and acidic residues" evidence="2">
    <location>
        <begin position="1"/>
        <end position="19"/>
    </location>
</feature>
<feature type="domain" description="PAZ" evidence="3">
    <location>
        <begin position="333"/>
        <end position="454"/>
    </location>
</feature>
<proteinExistence type="inferred from homology"/>
<evidence type="ECO:0000313" key="5">
    <source>
        <dbReference type="EMBL" id="GAU98649.1"/>
    </source>
</evidence>
<dbReference type="SUPFAM" id="SSF101690">
    <property type="entry name" value="PAZ domain"/>
    <property type="match status" value="1"/>
</dbReference>
<dbReference type="AlphaFoldDB" id="A0A1D1VAH6"/>
<protein>
    <submittedName>
        <fullName evidence="5">Uncharacterized protein</fullName>
    </submittedName>
</protein>
<dbReference type="InterPro" id="IPR036397">
    <property type="entry name" value="RNaseH_sf"/>
</dbReference>
<dbReference type="SUPFAM" id="SSF53098">
    <property type="entry name" value="Ribonuclease H-like"/>
    <property type="match status" value="1"/>
</dbReference>
<comment type="similarity">
    <text evidence="1">Belongs to the argonaute family.</text>
</comment>
<evidence type="ECO:0000259" key="3">
    <source>
        <dbReference type="PROSITE" id="PS50821"/>
    </source>
</evidence>
<evidence type="ECO:0000256" key="2">
    <source>
        <dbReference type="SAM" id="MobiDB-lite"/>
    </source>
</evidence>
<dbReference type="Gene3D" id="3.30.420.10">
    <property type="entry name" value="Ribonuclease H-like superfamily/Ribonuclease H"/>
    <property type="match status" value="1"/>
</dbReference>
<feature type="compositionally biased region" description="Basic and acidic residues" evidence="2">
    <location>
        <begin position="53"/>
        <end position="88"/>
    </location>
</feature>
<feature type="region of interest" description="Disordered" evidence="2">
    <location>
        <begin position="1"/>
        <end position="88"/>
    </location>
</feature>
<dbReference type="SMART" id="SM00950">
    <property type="entry name" value="Piwi"/>
    <property type="match status" value="1"/>
</dbReference>
<gene>
    <name evidence="5" type="primary">RvY_09768-1</name>
    <name evidence="5" type="synonym">RvY_09768.1</name>
    <name evidence="5" type="ORF">RvY_09768</name>
</gene>
<organism evidence="5 6">
    <name type="scientific">Ramazzottius varieornatus</name>
    <name type="common">Water bear</name>
    <name type="synonym">Tardigrade</name>
    <dbReference type="NCBI Taxonomy" id="947166"/>
    <lineage>
        <taxon>Eukaryota</taxon>
        <taxon>Metazoa</taxon>
        <taxon>Ecdysozoa</taxon>
        <taxon>Tardigrada</taxon>
        <taxon>Eutardigrada</taxon>
        <taxon>Parachela</taxon>
        <taxon>Hypsibioidea</taxon>
        <taxon>Ramazzottiidae</taxon>
        <taxon>Ramazzottius</taxon>
    </lineage>
</organism>
<dbReference type="Proteomes" id="UP000186922">
    <property type="component" value="Unassembled WGS sequence"/>
</dbReference>
<dbReference type="OrthoDB" id="445936at2759"/>
<reference evidence="5 6" key="1">
    <citation type="journal article" date="2016" name="Nat. Commun.">
        <title>Extremotolerant tardigrade genome and improved radiotolerance of human cultured cells by tardigrade-unique protein.</title>
        <authorList>
            <person name="Hashimoto T."/>
            <person name="Horikawa D.D."/>
            <person name="Saito Y."/>
            <person name="Kuwahara H."/>
            <person name="Kozuka-Hata H."/>
            <person name="Shin-I T."/>
            <person name="Minakuchi Y."/>
            <person name="Ohishi K."/>
            <person name="Motoyama A."/>
            <person name="Aizu T."/>
            <person name="Enomoto A."/>
            <person name="Kondo K."/>
            <person name="Tanaka S."/>
            <person name="Hara Y."/>
            <person name="Koshikawa S."/>
            <person name="Sagara H."/>
            <person name="Miura T."/>
            <person name="Yokobori S."/>
            <person name="Miyagawa K."/>
            <person name="Suzuki Y."/>
            <person name="Kubo T."/>
            <person name="Oyama M."/>
            <person name="Kohara Y."/>
            <person name="Fujiyama A."/>
            <person name="Arakawa K."/>
            <person name="Katayama T."/>
            <person name="Toyoda A."/>
            <person name="Kunieda T."/>
        </authorList>
    </citation>
    <scope>NUCLEOTIDE SEQUENCE [LARGE SCALE GENOMIC DNA]</scope>
    <source>
        <strain evidence="5 6">YOKOZUNA-1</strain>
    </source>
</reference>
<keyword evidence="6" id="KW-1185">Reference proteome</keyword>
<dbReference type="SMART" id="SM00949">
    <property type="entry name" value="PAZ"/>
    <property type="match status" value="1"/>
</dbReference>
<dbReference type="Pfam" id="PF02171">
    <property type="entry name" value="Piwi"/>
    <property type="match status" value="1"/>
</dbReference>
<dbReference type="PROSITE" id="PS50822">
    <property type="entry name" value="PIWI"/>
    <property type="match status" value="1"/>
</dbReference>
<dbReference type="PANTHER" id="PTHR22891">
    <property type="entry name" value="EUKARYOTIC TRANSLATION INITIATION FACTOR 2C"/>
    <property type="match status" value="1"/>
</dbReference>
<dbReference type="GO" id="GO:0003723">
    <property type="term" value="F:RNA binding"/>
    <property type="evidence" value="ECO:0007669"/>
    <property type="project" value="InterPro"/>
</dbReference>
<dbReference type="STRING" id="947166.A0A1D1VAH6"/>
<dbReference type="InterPro" id="IPR012337">
    <property type="entry name" value="RNaseH-like_sf"/>
</dbReference>
<dbReference type="Gene3D" id="2.170.260.10">
    <property type="entry name" value="paz domain"/>
    <property type="match status" value="1"/>
</dbReference>
<name>A0A1D1VAH6_RAMVA</name>
<evidence type="ECO:0000256" key="1">
    <source>
        <dbReference type="RuleBase" id="RU361178"/>
    </source>
</evidence>
<dbReference type="InterPro" id="IPR036085">
    <property type="entry name" value="PAZ_dom_sf"/>
</dbReference>
<dbReference type="Pfam" id="PF02170">
    <property type="entry name" value="PAZ"/>
    <property type="match status" value="1"/>
</dbReference>
<dbReference type="CDD" id="cd04658">
    <property type="entry name" value="Piwi_piwi-like_Euk"/>
    <property type="match status" value="1"/>
</dbReference>
<dbReference type="Gene3D" id="3.40.50.2300">
    <property type="match status" value="1"/>
</dbReference>
<dbReference type="PROSITE" id="PS50821">
    <property type="entry name" value="PAZ"/>
    <property type="match status" value="1"/>
</dbReference>
<evidence type="ECO:0000313" key="6">
    <source>
        <dbReference type="Proteomes" id="UP000186922"/>
    </source>
</evidence>
<dbReference type="InterPro" id="IPR003165">
    <property type="entry name" value="Piwi"/>
</dbReference>
<evidence type="ECO:0000259" key="4">
    <source>
        <dbReference type="PROSITE" id="PS50822"/>
    </source>
</evidence>
<dbReference type="EMBL" id="BDGG01000004">
    <property type="protein sequence ID" value="GAU98649.1"/>
    <property type="molecule type" value="Genomic_DNA"/>
</dbReference>
<comment type="caution">
    <text evidence="5">The sequence shown here is derived from an EMBL/GenBank/DDBJ whole genome shotgun (WGS) entry which is preliminary data.</text>
</comment>